<keyword evidence="1" id="KW-0732">Signal</keyword>
<dbReference type="Pfam" id="PF03781">
    <property type="entry name" value="FGE-sulfatase"/>
    <property type="match status" value="1"/>
</dbReference>
<dbReference type="Proteomes" id="UP000323011">
    <property type="component" value="Unassembled WGS sequence"/>
</dbReference>
<proteinExistence type="predicted"/>
<dbReference type="Gene3D" id="3.90.1580.10">
    <property type="entry name" value="paralog of FGE (formylglycine-generating enzyme)"/>
    <property type="match status" value="1"/>
</dbReference>
<dbReference type="GO" id="GO:0005783">
    <property type="term" value="C:endoplasmic reticulum"/>
    <property type="evidence" value="ECO:0007669"/>
    <property type="project" value="TreeGrafter"/>
</dbReference>
<accession>A0A5A8C678</accession>
<dbReference type="InterPro" id="IPR042095">
    <property type="entry name" value="SUMF_sf"/>
</dbReference>
<comment type="caution">
    <text evidence="3">The sequence shown here is derived from an EMBL/GenBank/DDBJ whole genome shotgun (WGS) entry which is preliminary data.</text>
</comment>
<feature type="signal peptide" evidence="1">
    <location>
        <begin position="1"/>
        <end position="30"/>
    </location>
</feature>
<name>A0A5A8C678_CAFRO</name>
<reference evidence="3 4" key="1">
    <citation type="submission" date="2019-07" db="EMBL/GenBank/DDBJ databases">
        <title>Genomes of Cafeteria roenbergensis.</title>
        <authorList>
            <person name="Fischer M.G."/>
            <person name="Hackl T."/>
            <person name="Roman M."/>
        </authorList>
    </citation>
    <scope>NUCLEOTIDE SEQUENCE [LARGE SCALE GENOMIC DNA]</scope>
    <source>
        <strain evidence="3 4">BVI</strain>
    </source>
</reference>
<evidence type="ECO:0000259" key="2">
    <source>
        <dbReference type="Pfam" id="PF03781"/>
    </source>
</evidence>
<dbReference type="PANTHER" id="PTHR23150:SF19">
    <property type="entry name" value="FORMYLGLYCINE-GENERATING ENZYME"/>
    <property type="match status" value="1"/>
</dbReference>
<evidence type="ECO:0000256" key="1">
    <source>
        <dbReference type="SAM" id="SignalP"/>
    </source>
</evidence>
<sequence length="341" mass="36259">MPTQRRLWARSSLGAAAMVAAASCAAAATAESVGDATASVAKFADVAQLGKGVVAGQRVRPFLIDVSPVSVGAFARFVEANPGFRTDAERYGWSFVFEPLMTQQARDDAARTDAPRSPNATWWVEVQGASWLRPGGGQADPATNWQLPVTHVSMEDAAAFCRWREGKLPTAAQWEWAAGAGVDGAELPWKPSAGDAATMANLWTAEAGPEEAAAPLAADADGFGGPAPVTQLLHQNDWGMRHLIGNTWEWTQTRFRGERAVPARWDSGTLWTLKGGSFLDRLGGVFGEAGGVTIMSEAGNTADMSSSYIGFRCTYKAAPAGAELVIVDDWSSENDDEHDEL</sequence>
<feature type="chain" id="PRO_5022666006" description="Sulfatase-modifying factor enzyme-like domain-containing protein" evidence="1">
    <location>
        <begin position="31"/>
        <end position="341"/>
    </location>
</feature>
<dbReference type="AlphaFoldDB" id="A0A5A8C678"/>
<organism evidence="3 4">
    <name type="scientific">Cafeteria roenbergensis</name>
    <name type="common">Marine flagellate</name>
    <dbReference type="NCBI Taxonomy" id="33653"/>
    <lineage>
        <taxon>Eukaryota</taxon>
        <taxon>Sar</taxon>
        <taxon>Stramenopiles</taxon>
        <taxon>Bigyra</taxon>
        <taxon>Opalozoa</taxon>
        <taxon>Bicosoecida</taxon>
        <taxon>Cafeteriaceae</taxon>
        <taxon>Cafeteria</taxon>
    </lineage>
</organism>
<dbReference type="GO" id="GO:0120147">
    <property type="term" value="F:formylglycine-generating oxidase activity"/>
    <property type="evidence" value="ECO:0007669"/>
    <property type="project" value="TreeGrafter"/>
</dbReference>
<dbReference type="InterPro" id="IPR005532">
    <property type="entry name" value="SUMF_dom"/>
</dbReference>
<dbReference type="EMBL" id="VLTN01000052">
    <property type="protein sequence ID" value="KAA0148533.1"/>
    <property type="molecule type" value="Genomic_DNA"/>
</dbReference>
<dbReference type="InterPro" id="IPR016187">
    <property type="entry name" value="CTDL_fold"/>
</dbReference>
<dbReference type="InterPro" id="IPR051043">
    <property type="entry name" value="Sulfatase_Mod_Factor_Kinase"/>
</dbReference>
<evidence type="ECO:0000313" key="4">
    <source>
        <dbReference type="Proteomes" id="UP000323011"/>
    </source>
</evidence>
<dbReference type="PANTHER" id="PTHR23150">
    <property type="entry name" value="SULFATASE MODIFYING FACTOR 1, 2"/>
    <property type="match status" value="1"/>
</dbReference>
<dbReference type="SUPFAM" id="SSF56436">
    <property type="entry name" value="C-type lectin-like"/>
    <property type="match status" value="1"/>
</dbReference>
<dbReference type="PROSITE" id="PS51257">
    <property type="entry name" value="PROKAR_LIPOPROTEIN"/>
    <property type="match status" value="1"/>
</dbReference>
<keyword evidence="4" id="KW-1185">Reference proteome</keyword>
<feature type="domain" description="Sulfatase-modifying factor enzyme-like" evidence="2">
    <location>
        <begin position="50"/>
        <end position="313"/>
    </location>
</feature>
<gene>
    <name evidence="3" type="ORF">FNF29_06591</name>
</gene>
<protein>
    <recommendedName>
        <fullName evidence="2">Sulfatase-modifying factor enzyme-like domain-containing protein</fullName>
    </recommendedName>
</protein>
<evidence type="ECO:0000313" key="3">
    <source>
        <dbReference type="EMBL" id="KAA0148533.1"/>
    </source>
</evidence>